<gene>
    <name evidence="2" type="ORF">K3F53_18100</name>
</gene>
<dbReference type="Proteomes" id="UP000826616">
    <property type="component" value="Chromosome"/>
</dbReference>
<keyword evidence="1" id="KW-0812">Transmembrane</keyword>
<dbReference type="EMBL" id="CP080764">
    <property type="protein sequence ID" value="QYY42711.1"/>
    <property type="molecule type" value="Genomic_DNA"/>
</dbReference>
<feature type="transmembrane region" description="Helical" evidence="1">
    <location>
        <begin position="21"/>
        <end position="41"/>
    </location>
</feature>
<organism evidence="2 3">
    <name type="scientific">Aneurinibacillus thermoaerophilus</name>
    <dbReference type="NCBI Taxonomy" id="143495"/>
    <lineage>
        <taxon>Bacteria</taxon>
        <taxon>Bacillati</taxon>
        <taxon>Bacillota</taxon>
        <taxon>Bacilli</taxon>
        <taxon>Bacillales</taxon>
        <taxon>Paenibacillaceae</taxon>
        <taxon>Aneurinibacillus group</taxon>
        <taxon>Aneurinibacillus</taxon>
    </lineage>
</organism>
<keyword evidence="1" id="KW-0472">Membrane</keyword>
<keyword evidence="3" id="KW-1185">Reference proteome</keyword>
<accession>A0ABX8YB21</accession>
<protein>
    <submittedName>
        <fullName evidence="2">Uncharacterized protein</fullName>
    </submittedName>
</protein>
<reference evidence="2 3" key="1">
    <citation type="submission" date="2021-08" db="EMBL/GenBank/DDBJ databases">
        <title>Complete genome sequence of the strain Aneurinibacillus thermoaerophilus CCM 8960.</title>
        <authorList>
            <person name="Musilova J."/>
            <person name="Kourilova X."/>
            <person name="Pernicova I."/>
            <person name="Bezdicek M."/>
            <person name="Lengerova M."/>
            <person name="Obruca S."/>
            <person name="Sedlar K."/>
        </authorList>
    </citation>
    <scope>NUCLEOTIDE SEQUENCE [LARGE SCALE GENOMIC DNA]</scope>
    <source>
        <strain evidence="2 3">CCM 8960</strain>
    </source>
</reference>
<evidence type="ECO:0000256" key="1">
    <source>
        <dbReference type="SAM" id="Phobius"/>
    </source>
</evidence>
<sequence length="43" mass="4642">MLFVNHPQDAKYMANSVFQNGLAEAIAHGILTAIGVAYIPLKN</sequence>
<keyword evidence="1" id="KW-1133">Transmembrane helix</keyword>
<evidence type="ECO:0000313" key="3">
    <source>
        <dbReference type="Proteomes" id="UP000826616"/>
    </source>
</evidence>
<evidence type="ECO:0000313" key="2">
    <source>
        <dbReference type="EMBL" id="QYY42711.1"/>
    </source>
</evidence>
<proteinExistence type="predicted"/>
<name>A0ABX8YB21_ANETH</name>